<dbReference type="InterPro" id="IPR000705">
    <property type="entry name" value="Galactokinase"/>
</dbReference>
<keyword evidence="17" id="KW-1185">Reference proteome</keyword>
<dbReference type="Pfam" id="PF10509">
    <property type="entry name" value="GalKase_gal_bdg"/>
    <property type="match status" value="1"/>
</dbReference>
<organism evidence="16 17">
    <name type="scientific">Weissella minor</name>
    <dbReference type="NCBI Taxonomy" id="1620"/>
    <lineage>
        <taxon>Bacteria</taxon>
        <taxon>Bacillati</taxon>
        <taxon>Bacillota</taxon>
        <taxon>Bacilli</taxon>
        <taxon>Lactobacillales</taxon>
        <taxon>Lactobacillaceae</taxon>
        <taxon>Weissella</taxon>
    </lineage>
</organism>
<dbReference type="GO" id="GO:0004335">
    <property type="term" value="F:galactokinase activity"/>
    <property type="evidence" value="ECO:0007669"/>
    <property type="project" value="UniProtKB-UniRule"/>
</dbReference>
<evidence type="ECO:0000256" key="10">
    <source>
        <dbReference type="ARBA" id="ARBA00023277"/>
    </source>
</evidence>
<keyword evidence="2 11" id="KW-0963">Cytoplasm</keyword>
<proteinExistence type="inferred from homology"/>
<evidence type="ECO:0000256" key="2">
    <source>
        <dbReference type="ARBA" id="ARBA00022490"/>
    </source>
</evidence>
<dbReference type="Gene3D" id="3.30.230.10">
    <property type="match status" value="1"/>
</dbReference>
<feature type="binding site" evidence="11">
    <location>
        <position position="164"/>
    </location>
    <ligand>
        <name>Mg(2+)</name>
        <dbReference type="ChEBI" id="CHEBI:18420"/>
    </ligand>
</feature>
<evidence type="ECO:0000259" key="13">
    <source>
        <dbReference type="Pfam" id="PF00288"/>
    </source>
</evidence>
<dbReference type="SUPFAM" id="SSF55060">
    <property type="entry name" value="GHMP Kinase, C-terminal domain"/>
    <property type="match status" value="1"/>
</dbReference>
<dbReference type="PIRSF" id="PIRSF000530">
    <property type="entry name" value="Galactokinase"/>
    <property type="match status" value="1"/>
</dbReference>
<dbReference type="PROSITE" id="PS00106">
    <property type="entry name" value="GALACTOKINASE"/>
    <property type="match status" value="1"/>
</dbReference>
<dbReference type="FunFam" id="3.30.70.890:FF:000001">
    <property type="entry name" value="Galactokinase"/>
    <property type="match status" value="1"/>
</dbReference>
<dbReference type="InterPro" id="IPR013750">
    <property type="entry name" value="GHMP_kinase_C_dom"/>
</dbReference>
<feature type="binding site" evidence="11">
    <location>
        <begin position="126"/>
        <end position="132"/>
    </location>
    <ligand>
        <name>ATP</name>
        <dbReference type="ChEBI" id="CHEBI:30616"/>
    </ligand>
</feature>
<comment type="similarity">
    <text evidence="1 11">Belongs to the GHMP kinase family. GalK subfamily.</text>
</comment>
<dbReference type="PATRIC" id="fig|1620.3.peg.1369"/>
<dbReference type="InterPro" id="IPR020568">
    <property type="entry name" value="Ribosomal_Su5_D2-typ_SF"/>
</dbReference>
<feature type="binding site" evidence="11">
    <location>
        <begin position="36"/>
        <end position="39"/>
    </location>
    <ligand>
        <name>substrate</name>
    </ligand>
</feature>
<dbReference type="PRINTS" id="PR00959">
    <property type="entry name" value="MEVGALKINASE"/>
</dbReference>
<feature type="domain" description="GHMP kinase C-terminal" evidence="14">
    <location>
        <begin position="287"/>
        <end position="368"/>
    </location>
</feature>
<evidence type="ECO:0000313" key="16">
    <source>
        <dbReference type="EMBL" id="KRN77827.1"/>
    </source>
</evidence>
<dbReference type="STRING" id="1620.IV67_GL001354"/>
<dbReference type="FunFam" id="3.30.230.10:FF:000017">
    <property type="entry name" value="Galactokinase"/>
    <property type="match status" value="1"/>
</dbReference>
<keyword evidence="9 11" id="KW-0299">Galactose metabolism</keyword>
<evidence type="ECO:0000256" key="6">
    <source>
        <dbReference type="ARBA" id="ARBA00022777"/>
    </source>
</evidence>
<dbReference type="InterPro" id="IPR019741">
    <property type="entry name" value="Galactokinase_CS"/>
</dbReference>
<feature type="domain" description="Galactokinase N-terminal" evidence="15">
    <location>
        <begin position="12"/>
        <end position="59"/>
    </location>
</feature>
<dbReference type="SUPFAM" id="SSF54211">
    <property type="entry name" value="Ribosomal protein S5 domain 2-like"/>
    <property type="match status" value="1"/>
</dbReference>
<dbReference type="UniPathway" id="UPA00214"/>
<dbReference type="InterPro" id="IPR036554">
    <property type="entry name" value="GHMP_kinase_C_sf"/>
</dbReference>
<dbReference type="NCBIfam" id="TIGR00131">
    <property type="entry name" value="gal_kin"/>
    <property type="match status" value="1"/>
</dbReference>
<dbReference type="Pfam" id="PF08544">
    <property type="entry name" value="GHMP_kinases_C"/>
    <property type="match status" value="1"/>
</dbReference>
<dbReference type="GO" id="GO:0005829">
    <property type="term" value="C:cytosol"/>
    <property type="evidence" value="ECO:0007669"/>
    <property type="project" value="TreeGrafter"/>
</dbReference>
<dbReference type="InterPro" id="IPR019539">
    <property type="entry name" value="GalKase_N"/>
</dbReference>
<dbReference type="InterPro" id="IPR014721">
    <property type="entry name" value="Ribsml_uS5_D2-typ_fold_subgr"/>
</dbReference>
<dbReference type="InterPro" id="IPR006204">
    <property type="entry name" value="GHMP_kinase_N_dom"/>
</dbReference>
<dbReference type="PRINTS" id="PR00473">
    <property type="entry name" value="GALCTOKINASE"/>
</dbReference>
<comment type="catalytic activity">
    <reaction evidence="11">
        <text>alpha-D-galactose + ATP = alpha-D-galactose 1-phosphate + ADP + H(+)</text>
        <dbReference type="Rhea" id="RHEA:13553"/>
        <dbReference type="ChEBI" id="CHEBI:15378"/>
        <dbReference type="ChEBI" id="CHEBI:28061"/>
        <dbReference type="ChEBI" id="CHEBI:30616"/>
        <dbReference type="ChEBI" id="CHEBI:58336"/>
        <dbReference type="ChEBI" id="CHEBI:456216"/>
        <dbReference type="EC" id="2.7.1.6"/>
    </reaction>
</comment>
<dbReference type="InterPro" id="IPR006203">
    <property type="entry name" value="GHMP_knse_ATP-bd_CS"/>
</dbReference>
<keyword evidence="5 11" id="KW-0547">Nucleotide-binding</keyword>
<feature type="binding site" evidence="11">
    <location>
        <position position="132"/>
    </location>
    <ligand>
        <name>Mg(2+)</name>
        <dbReference type="ChEBI" id="CHEBI:18420"/>
    </ligand>
</feature>
<dbReference type="GO" id="GO:0000287">
    <property type="term" value="F:magnesium ion binding"/>
    <property type="evidence" value="ECO:0007669"/>
    <property type="project" value="UniProtKB-UniRule"/>
</dbReference>
<evidence type="ECO:0000313" key="17">
    <source>
        <dbReference type="Proteomes" id="UP000051673"/>
    </source>
</evidence>
<evidence type="ECO:0000256" key="11">
    <source>
        <dbReference type="HAMAP-Rule" id="MF_00246"/>
    </source>
</evidence>
<feature type="active site" description="Proton acceptor" evidence="11">
    <location>
        <position position="176"/>
    </location>
</feature>
<keyword evidence="6 11" id="KW-0418">Kinase</keyword>
<dbReference type="PROSITE" id="PS00627">
    <property type="entry name" value="GHMP_KINASES_ATP"/>
    <property type="match status" value="1"/>
</dbReference>
<dbReference type="NCBIfam" id="NF003705">
    <property type="entry name" value="PRK05322.1"/>
    <property type="match status" value="1"/>
</dbReference>
<evidence type="ECO:0000256" key="1">
    <source>
        <dbReference type="ARBA" id="ARBA00006566"/>
    </source>
</evidence>
<dbReference type="GO" id="GO:0005524">
    <property type="term" value="F:ATP binding"/>
    <property type="evidence" value="ECO:0007669"/>
    <property type="project" value="UniProtKB-UniRule"/>
</dbReference>
<dbReference type="Gene3D" id="3.30.70.890">
    <property type="entry name" value="GHMP kinase, C-terminal domain"/>
    <property type="match status" value="1"/>
</dbReference>
<evidence type="ECO:0000256" key="5">
    <source>
        <dbReference type="ARBA" id="ARBA00022741"/>
    </source>
</evidence>
<name>A0A0R2JKT2_9LACO</name>
<keyword evidence="7 11" id="KW-0067">ATP-binding</keyword>
<evidence type="ECO:0000259" key="15">
    <source>
        <dbReference type="Pfam" id="PF10509"/>
    </source>
</evidence>
<dbReference type="PANTHER" id="PTHR10457">
    <property type="entry name" value="MEVALONATE KINASE/GALACTOKINASE"/>
    <property type="match status" value="1"/>
</dbReference>
<comment type="subcellular location">
    <subcellularLocation>
        <location evidence="11">Cytoplasm</location>
    </subcellularLocation>
</comment>
<evidence type="ECO:0000256" key="12">
    <source>
        <dbReference type="NCBIfam" id="TIGR00131"/>
    </source>
</evidence>
<dbReference type="AlphaFoldDB" id="A0A0R2JKT2"/>
<keyword evidence="4 11" id="KW-0479">Metal-binding</keyword>
<evidence type="ECO:0000256" key="4">
    <source>
        <dbReference type="ARBA" id="ARBA00022723"/>
    </source>
</evidence>
<feature type="binding site" evidence="11">
    <location>
        <position position="70"/>
    </location>
    <ligand>
        <name>ATP</name>
        <dbReference type="ChEBI" id="CHEBI:30616"/>
    </ligand>
</feature>
<dbReference type="GO" id="GO:0006012">
    <property type="term" value="P:galactose metabolic process"/>
    <property type="evidence" value="ECO:0007669"/>
    <property type="project" value="UniProtKB-UniRule"/>
</dbReference>
<dbReference type="Pfam" id="PF00288">
    <property type="entry name" value="GHMP_kinases_N"/>
    <property type="match status" value="1"/>
</dbReference>
<feature type="site" description="Transition state stabilizer" evidence="11">
    <location>
        <position position="30"/>
    </location>
</feature>
<dbReference type="InterPro" id="IPR006206">
    <property type="entry name" value="Mevalonate/galactokinase"/>
</dbReference>
<evidence type="ECO:0000256" key="7">
    <source>
        <dbReference type="ARBA" id="ARBA00022840"/>
    </source>
</evidence>
<keyword evidence="3 11" id="KW-0808">Transferase</keyword>
<evidence type="ECO:0000256" key="8">
    <source>
        <dbReference type="ARBA" id="ARBA00022842"/>
    </source>
</evidence>
<dbReference type="InterPro" id="IPR022963">
    <property type="entry name" value="Galactokinase_bac"/>
</dbReference>
<feature type="binding site" evidence="11">
    <location>
        <position position="226"/>
    </location>
    <ligand>
        <name>substrate</name>
    </ligand>
</feature>
<protein>
    <recommendedName>
        <fullName evidence="11 12">Galactokinase</fullName>
        <ecNumber evidence="11 12">2.7.1.6</ecNumber>
    </recommendedName>
    <alternativeName>
        <fullName evidence="11">Galactose kinase</fullName>
    </alternativeName>
</protein>
<evidence type="ECO:0000259" key="14">
    <source>
        <dbReference type="Pfam" id="PF08544"/>
    </source>
</evidence>
<dbReference type="Proteomes" id="UP000051673">
    <property type="component" value="Unassembled WGS sequence"/>
</dbReference>
<comment type="pathway">
    <text evidence="11">Carbohydrate metabolism; galactose metabolism.</text>
</comment>
<feature type="domain" description="GHMP kinase N-terminal" evidence="13">
    <location>
        <begin position="95"/>
        <end position="183"/>
    </location>
</feature>
<comment type="caution">
    <text evidence="16">The sequence shown here is derived from an EMBL/GenBank/DDBJ whole genome shotgun (WGS) entry which is preliminary data.</text>
</comment>
<accession>A0A0R2JKT2</accession>
<dbReference type="PANTHER" id="PTHR10457:SF7">
    <property type="entry name" value="GALACTOKINASE-RELATED"/>
    <property type="match status" value="1"/>
</dbReference>
<comment type="function">
    <text evidence="11">Catalyzes the transfer of the gamma-phosphate of ATP to D-galactose to form alpha-D-galactose-1-phosphate (Gal-1-P).</text>
</comment>
<sequence length="392" mass="43075">MMDEIFDKLIAAYQSEFGTMPTDKFFSPGRINLIGEHTDYNGGHVFPAAITIGTSGVAAKRDDDLVKLYSLNFPDEHISFSINDDEKLPNHAWGNFVKGVLIAMRQFGNTFDTGFNLLIEGNIPNASGLSSSSSLELLVGVVLKRLYNLPIPRLQLVASGQRAENDYIGVQTGIMDQFAIGYGEENQAIYLDTNTMIYEMVPADFKDYDVIIMNTNKRRELADSKYNERVAETQEALRRLQLKLDIHTLGDLDAKTFDEHASMIGDETLIKRARHAVYENERTIKAKAALADNDLVTFGALLNASHTSLKDDYEVTGIELDTLVATAQENPNVLGARMTGAGFGGCAIALVKHDAVEALEQAVESAYVKAIGYAPAFYETHIGDGARFVGEV</sequence>
<evidence type="ECO:0000256" key="3">
    <source>
        <dbReference type="ARBA" id="ARBA00022679"/>
    </source>
</evidence>
<gene>
    <name evidence="11" type="primary">galK</name>
    <name evidence="16" type="ORF">IV67_GL001354</name>
</gene>
<dbReference type="EC" id="2.7.1.6" evidence="11 12"/>
<evidence type="ECO:0000256" key="9">
    <source>
        <dbReference type="ARBA" id="ARBA00023144"/>
    </source>
</evidence>
<keyword evidence="10 11" id="KW-0119">Carbohydrate metabolism</keyword>
<dbReference type="EMBL" id="JQCD01000009">
    <property type="protein sequence ID" value="KRN77827.1"/>
    <property type="molecule type" value="Genomic_DNA"/>
</dbReference>
<reference evidence="16 17" key="1">
    <citation type="journal article" date="2015" name="Genome Announc.">
        <title>Expanding the biotechnology potential of lactobacilli through comparative genomics of 213 strains and associated genera.</title>
        <authorList>
            <person name="Sun Z."/>
            <person name="Harris H.M."/>
            <person name="McCann A."/>
            <person name="Guo C."/>
            <person name="Argimon S."/>
            <person name="Zhang W."/>
            <person name="Yang X."/>
            <person name="Jeffery I.B."/>
            <person name="Cooney J.C."/>
            <person name="Kagawa T.F."/>
            <person name="Liu W."/>
            <person name="Song Y."/>
            <person name="Salvetti E."/>
            <person name="Wrobel A."/>
            <person name="Rasinkangas P."/>
            <person name="Parkhill J."/>
            <person name="Rea M.C."/>
            <person name="O'Sullivan O."/>
            <person name="Ritari J."/>
            <person name="Douillard F.P."/>
            <person name="Paul Ross R."/>
            <person name="Yang R."/>
            <person name="Briner A.E."/>
            <person name="Felis G.E."/>
            <person name="de Vos W.M."/>
            <person name="Barrangou R."/>
            <person name="Klaenhammer T.R."/>
            <person name="Caufield P.W."/>
            <person name="Cui Y."/>
            <person name="Zhang H."/>
            <person name="O'Toole P.W."/>
        </authorList>
    </citation>
    <scope>NUCLEOTIDE SEQUENCE [LARGE SCALE GENOMIC DNA]</scope>
    <source>
        <strain evidence="16 17">DSM 20014</strain>
    </source>
</reference>
<dbReference type="HAMAP" id="MF_00246">
    <property type="entry name" value="Galactokinase"/>
    <property type="match status" value="1"/>
</dbReference>
<keyword evidence="8 11" id="KW-0460">Magnesium</keyword>